<keyword evidence="3 4" id="KW-0378">Hydrolase</keyword>
<comment type="cofactor">
    <cofactor evidence="1">
        <name>Mg(2+)</name>
        <dbReference type="ChEBI" id="CHEBI:18420"/>
    </cofactor>
</comment>
<comment type="similarity">
    <text evidence="2 4">Belongs to the Nudix hydrolase family.</text>
</comment>
<evidence type="ECO:0000256" key="4">
    <source>
        <dbReference type="RuleBase" id="RU003476"/>
    </source>
</evidence>
<reference evidence="6" key="2">
    <citation type="submission" date="2016-04" db="EMBL/GenBank/DDBJ databases">
        <authorList>
            <person name="Evans L.H."/>
            <person name="Alamgir A."/>
            <person name="Owens N."/>
            <person name="Weber N.D."/>
            <person name="Virtaneva K."/>
            <person name="Barbian K."/>
            <person name="Babar A."/>
            <person name="Rosenke K."/>
        </authorList>
    </citation>
    <scope>NUCLEOTIDE SEQUENCE [LARGE SCALE GENOMIC DNA]</scope>
    <source>
        <strain evidence="6">RUTW2-3</strain>
    </source>
</reference>
<dbReference type="InterPro" id="IPR020476">
    <property type="entry name" value="Nudix_hydrolase"/>
</dbReference>
<sequence>MDTRPAAYVVIIEQGRMLLTHWTGERHPERAAWTLPGGGMEVGETAEQAAIREAYEESGYRVALDGLLGVDSKYYEEGHARTFHALRILYRGYIVGGSEGVTAHDDSTDGVRWVPLEELPSLRKVSLVEVAARYYGLKH</sequence>
<dbReference type="PRINTS" id="PR00502">
    <property type="entry name" value="NUDIXFAMILY"/>
</dbReference>
<dbReference type="EMBL" id="CP066078">
    <property type="protein sequence ID" value="QQC60552.1"/>
    <property type="molecule type" value="Genomic_DNA"/>
</dbReference>
<dbReference type="Proteomes" id="UP000594975">
    <property type="component" value="Chromosome"/>
</dbReference>
<reference evidence="10 11" key="4">
    <citation type="submission" date="2020-12" db="EMBL/GenBank/DDBJ databases">
        <title>FDA dAtabase for Regulatory Grade micrObial Sequences (FDA-ARGOS): Supporting development and validation of Infectious Disease Dx tests.</title>
        <authorList>
            <person name="Sproer C."/>
            <person name="Gronow S."/>
            <person name="Severitt S."/>
            <person name="Schroder I."/>
            <person name="Tallon L."/>
            <person name="Sadzewicz L."/>
            <person name="Zhao X."/>
            <person name="Boylan J."/>
            <person name="Ott S."/>
            <person name="Bowen H."/>
            <person name="Vavikolanu K."/>
            <person name="Mehta A."/>
            <person name="Aluvathingal J."/>
            <person name="Nadendla S."/>
            <person name="Lowell S."/>
            <person name="Myers T."/>
            <person name="Yan Y."/>
            <person name="Sichtig H."/>
        </authorList>
    </citation>
    <scope>NUCLEOTIDE SEQUENCE [LARGE SCALE GENOMIC DNA]</scope>
    <source>
        <strain evidence="8 11">FDAARGOS_1001</strain>
        <strain evidence="7 10">FDAARGOS_864</strain>
    </source>
</reference>
<feature type="domain" description="Nudix hydrolase" evidence="5">
    <location>
        <begin position="2"/>
        <end position="139"/>
    </location>
</feature>
<dbReference type="Proteomes" id="UP000053171">
    <property type="component" value="Unassembled WGS sequence"/>
</dbReference>
<dbReference type="PANTHER" id="PTHR43046:SF14">
    <property type="entry name" value="MUTT_NUDIX FAMILY PROTEIN"/>
    <property type="match status" value="1"/>
</dbReference>
<evidence type="ECO:0000313" key="7">
    <source>
        <dbReference type="EMBL" id="QPT54575.1"/>
    </source>
</evidence>
<dbReference type="KEGG" id="rkr:I6G21_00975"/>
<dbReference type="PROSITE" id="PS00893">
    <property type="entry name" value="NUDIX_BOX"/>
    <property type="match status" value="1"/>
</dbReference>
<evidence type="ECO:0000259" key="5">
    <source>
        <dbReference type="PROSITE" id="PS51462"/>
    </source>
</evidence>
<reference evidence="9" key="1">
    <citation type="submission" date="2016-04" db="EMBL/GenBank/DDBJ databases">
        <authorList>
            <person name="Waterworth S."/>
            <person name="Matcher G."/>
        </authorList>
    </citation>
    <scope>NUCLEOTIDE SEQUENCE [LARGE SCALE GENOMIC DNA]</scope>
    <source>
        <strain evidence="9">RuSp02-3</strain>
    </source>
</reference>
<proteinExistence type="inferred from homology"/>
<reference evidence="6 9" key="3">
    <citation type="submission" date="2016-06" db="EMBL/GenBank/DDBJ databases">
        <title>Identification of putative biosynthetic pathways for the production of bioactive secondary metabolites by the marine actinomycete Kocuria kristinae RUTW2-3.</title>
        <authorList>
            <person name="Waterworth S.C."/>
            <person name="Walmsley T.A."/>
            <person name="Matongo T."/>
            <person name="Davies-Coleman M.T."/>
            <person name="Dorrington R.A."/>
        </authorList>
    </citation>
    <scope>NUCLEOTIDE SEQUENCE [LARGE SCALE GENOMIC DNA]</scope>
    <source>
        <strain evidence="9">RuSp02-3</strain>
        <strain evidence="6">RUTW2-3</strain>
    </source>
</reference>
<dbReference type="Pfam" id="PF00293">
    <property type="entry name" value="NUDIX"/>
    <property type="match status" value="1"/>
</dbReference>
<keyword evidence="9" id="KW-1185">Reference proteome</keyword>
<dbReference type="PROSITE" id="PS51462">
    <property type="entry name" value="NUDIX"/>
    <property type="match status" value="1"/>
</dbReference>
<dbReference type="GO" id="GO:0016787">
    <property type="term" value="F:hydrolase activity"/>
    <property type="evidence" value="ECO:0007669"/>
    <property type="project" value="UniProtKB-KW"/>
</dbReference>
<dbReference type="InterPro" id="IPR015797">
    <property type="entry name" value="NUDIX_hydrolase-like_dom_sf"/>
</dbReference>
<gene>
    <name evidence="6" type="ORF">AN277_0201570</name>
    <name evidence="7" type="ORF">I6G21_00975</name>
    <name evidence="8" type="ORF">I6H58_09575</name>
</gene>
<evidence type="ECO:0000313" key="8">
    <source>
        <dbReference type="EMBL" id="QQC60552.1"/>
    </source>
</evidence>
<dbReference type="EMBL" id="CP065738">
    <property type="protein sequence ID" value="QPT54575.1"/>
    <property type="molecule type" value="Genomic_DNA"/>
</dbReference>
<name>A0A0Q2URE6_9MICC</name>
<evidence type="ECO:0000313" key="6">
    <source>
        <dbReference type="EMBL" id="OAX52671.1"/>
    </source>
</evidence>
<dbReference type="PANTHER" id="PTHR43046">
    <property type="entry name" value="GDP-MANNOSE MANNOSYL HYDROLASE"/>
    <property type="match status" value="1"/>
</dbReference>
<organism evidence="6 9">
    <name type="scientific">Rothia kristinae</name>
    <dbReference type="NCBI Taxonomy" id="37923"/>
    <lineage>
        <taxon>Bacteria</taxon>
        <taxon>Bacillati</taxon>
        <taxon>Actinomycetota</taxon>
        <taxon>Actinomycetes</taxon>
        <taxon>Micrococcales</taxon>
        <taxon>Micrococcaceae</taxon>
        <taxon>Rothia</taxon>
    </lineage>
</organism>
<dbReference type="PATRIC" id="fig|37923.10.peg.921"/>
<evidence type="ECO:0000256" key="3">
    <source>
        <dbReference type="ARBA" id="ARBA00022801"/>
    </source>
</evidence>
<evidence type="ECO:0000313" key="11">
    <source>
        <dbReference type="Proteomes" id="UP000595221"/>
    </source>
</evidence>
<dbReference type="SUPFAM" id="SSF55811">
    <property type="entry name" value="Nudix"/>
    <property type="match status" value="1"/>
</dbReference>
<dbReference type="InterPro" id="IPR020084">
    <property type="entry name" value="NUDIX_hydrolase_CS"/>
</dbReference>
<dbReference type="AlphaFoldDB" id="A0A0Q2URE6"/>
<dbReference type="Proteomes" id="UP000595221">
    <property type="component" value="Chromosome"/>
</dbReference>
<accession>A0A0Q2URE6</accession>
<dbReference type="CDD" id="cd02883">
    <property type="entry name" value="NUDIX_Hydrolase"/>
    <property type="match status" value="1"/>
</dbReference>
<evidence type="ECO:0000256" key="2">
    <source>
        <dbReference type="ARBA" id="ARBA00005582"/>
    </source>
</evidence>
<dbReference type="EMBL" id="LJBJ02000002">
    <property type="protein sequence ID" value="OAX52671.1"/>
    <property type="molecule type" value="Genomic_DNA"/>
</dbReference>
<evidence type="ECO:0000313" key="9">
    <source>
        <dbReference type="Proteomes" id="UP000053171"/>
    </source>
</evidence>
<protein>
    <submittedName>
        <fullName evidence="7">NUDIX domain-containing protein</fullName>
    </submittedName>
</protein>
<dbReference type="Gene3D" id="3.90.79.10">
    <property type="entry name" value="Nucleoside Triphosphate Pyrophosphohydrolase"/>
    <property type="match status" value="1"/>
</dbReference>
<evidence type="ECO:0000256" key="1">
    <source>
        <dbReference type="ARBA" id="ARBA00001946"/>
    </source>
</evidence>
<dbReference type="InterPro" id="IPR000086">
    <property type="entry name" value="NUDIX_hydrolase_dom"/>
</dbReference>
<evidence type="ECO:0000313" key="10">
    <source>
        <dbReference type="Proteomes" id="UP000594975"/>
    </source>
</evidence>